<protein>
    <submittedName>
        <fullName evidence="2">Uncharacterized protein</fullName>
    </submittedName>
</protein>
<accession>A0A4V6PK07</accession>
<evidence type="ECO:0000256" key="1">
    <source>
        <dbReference type="SAM" id="MobiDB-lite"/>
    </source>
</evidence>
<name>A0A4V6PK07_9HYPH</name>
<feature type="region of interest" description="Disordered" evidence="1">
    <location>
        <begin position="45"/>
        <end position="67"/>
    </location>
</feature>
<dbReference type="RefSeq" id="WP_133284702.1">
    <property type="nucleotide sequence ID" value="NZ_SMSI01000002.1"/>
</dbReference>
<evidence type="ECO:0000313" key="2">
    <source>
        <dbReference type="EMBL" id="TDH36002.1"/>
    </source>
</evidence>
<dbReference type="OrthoDB" id="10014978at2"/>
<dbReference type="EMBL" id="SMSI01000002">
    <property type="protein sequence ID" value="TDH36002.1"/>
    <property type="molecule type" value="Genomic_DNA"/>
</dbReference>
<keyword evidence="3" id="KW-1185">Reference proteome</keyword>
<gene>
    <name evidence="2" type="ORF">E2A64_11910</name>
</gene>
<reference evidence="2 3" key="1">
    <citation type="journal article" date="2013" name="Int. J. Syst. Evol. Microbiol.">
        <title>Hoeflea suaedae sp. nov., an endophytic bacterium isolated from the root of the halophyte Suaeda maritima.</title>
        <authorList>
            <person name="Chung E.J."/>
            <person name="Park J.A."/>
            <person name="Pramanik P."/>
            <person name="Bibi F."/>
            <person name="Jeon C.O."/>
            <person name="Chung Y.R."/>
        </authorList>
    </citation>
    <scope>NUCLEOTIDE SEQUENCE [LARGE SCALE GENOMIC DNA]</scope>
    <source>
        <strain evidence="2 3">YC6898</strain>
    </source>
</reference>
<dbReference type="AlphaFoldDB" id="A0A4V6PK07"/>
<comment type="caution">
    <text evidence="2">The sequence shown here is derived from an EMBL/GenBank/DDBJ whole genome shotgun (WGS) entry which is preliminary data.</text>
</comment>
<dbReference type="Proteomes" id="UP000295131">
    <property type="component" value="Unassembled WGS sequence"/>
</dbReference>
<evidence type="ECO:0000313" key="3">
    <source>
        <dbReference type="Proteomes" id="UP000295131"/>
    </source>
</evidence>
<proteinExistence type="predicted"/>
<sequence>MATGSRGTMQEGDDKQTCPFCGADWGHCDHYNLLIEWESFAEKAELKTKPARHPDEHEDGEEPRPFS</sequence>
<organism evidence="2 3">
    <name type="scientific">Pseudohoeflea suaedae</name>
    <dbReference type="NCBI Taxonomy" id="877384"/>
    <lineage>
        <taxon>Bacteria</taxon>
        <taxon>Pseudomonadati</taxon>
        <taxon>Pseudomonadota</taxon>
        <taxon>Alphaproteobacteria</taxon>
        <taxon>Hyphomicrobiales</taxon>
        <taxon>Rhizobiaceae</taxon>
        <taxon>Pseudohoeflea</taxon>
    </lineage>
</organism>